<reference evidence="1" key="1">
    <citation type="journal article" date="2015" name="Nature">
        <title>Complex archaea that bridge the gap between prokaryotes and eukaryotes.</title>
        <authorList>
            <person name="Spang A."/>
            <person name="Saw J.H."/>
            <person name="Jorgensen S.L."/>
            <person name="Zaremba-Niedzwiedzka K."/>
            <person name="Martijn J."/>
            <person name="Lind A.E."/>
            <person name="van Eijk R."/>
            <person name="Schleper C."/>
            <person name="Guy L."/>
            <person name="Ettema T.J."/>
        </authorList>
    </citation>
    <scope>NUCLEOTIDE SEQUENCE</scope>
</reference>
<feature type="non-terminal residue" evidence="1">
    <location>
        <position position="1"/>
    </location>
</feature>
<dbReference type="AlphaFoldDB" id="A0A0F8ZF30"/>
<gene>
    <name evidence="1" type="ORF">LCGC14_2782140</name>
</gene>
<proteinExistence type="predicted"/>
<name>A0A0F8ZF30_9ZZZZ</name>
<accession>A0A0F8ZF30</accession>
<evidence type="ECO:0000313" key="1">
    <source>
        <dbReference type="EMBL" id="KKK84560.1"/>
    </source>
</evidence>
<comment type="caution">
    <text evidence="1">The sequence shown here is derived from an EMBL/GenBank/DDBJ whole genome shotgun (WGS) entry which is preliminary data.</text>
</comment>
<sequence length="151" mass="18017">KIVDVKTGRSKSNSHSKQVKLYSDLLYDELNKKIQANNKNIDDFQFFIRPELWYTNPQIRKPSKLKRNPINQHIKKPQWEKTKGKMIESVKKKIREASLVTYEEACNFRDKNWKDHITRCKFCGNLCQFIEEFSLPSGNHQNGTLNKWLRF</sequence>
<organism evidence="1">
    <name type="scientific">marine sediment metagenome</name>
    <dbReference type="NCBI Taxonomy" id="412755"/>
    <lineage>
        <taxon>unclassified sequences</taxon>
        <taxon>metagenomes</taxon>
        <taxon>ecological metagenomes</taxon>
    </lineage>
</organism>
<protein>
    <submittedName>
        <fullName evidence="1">Uncharacterized protein</fullName>
    </submittedName>
</protein>
<dbReference type="EMBL" id="LAZR01051722">
    <property type="protein sequence ID" value="KKK84560.1"/>
    <property type="molecule type" value="Genomic_DNA"/>
</dbReference>